<feature type="chain" id="PRO_5031424528" evidence="2">
    <location>
        <begin position="24"/>
        <end position="129"/>
    </location>
</feature>
<evidence type="ECO:0000313" key="3">
    <source>
        <dbReference type="EMBL" id="MBB6181873.1"/>
    </source>
</evidence>
<dbReference type="Proteomes" id="UP000535501">
    <property type="component" value="Unassembled WGS sequence"/>
</dbReference>
<evidence type="ECO:0000256" key="2">
    <source>
        <dbReference type="SAM" id="SignalP"/>
    </source>
</evidence>
<organism evidence="3 4">
    <name type="scientific">Pseudorhizobium flavum</name>
    <dbReference type="NCBI Taxonomy" id="1335061"/>
    <lineage>
        <taxon>Bacteria</taxon>
        <taxon>Pseudomonadati</taxon>
        <taxon>Pseudomonadota</taxon>
        <taxon>Alphaproteobacteria</taxon>
        <taxon>Hyphomicrobiales</taxon>
        <taxon>Rhizobiaceae</taxon>
        <taxon>Rhizobium/Agrobacterium group</taxon>
        <taxon>Pseudorhizobium</taxon>
    </lineage>
</organism>
<comment type="caution">
    <text evidence="3">The sequence shown here is derived from an EMBL/GenBank/DDBJ whole genome shotgun (WGS) entry which is preliminary data.</text>
</comment>
<evidence type="ECO:0000313" key="4">
    <source>
        <dbReference type="Proteomes" id="UP000535501"/>
    </source>
</evidence>
<name>A0A7W9Z0N6_9HYPH</name>
<feature type="signal peptide" evidence="2">
    <location>
        <begin position="1"/>
        <end position="23"/>
    </location>
</feature>
<feature type="region of interest" description="Disordered" evidence="1">
    <location>
        <begin position="97"/>
        <end position="129"/>
    </location>
</feature>
<keyword evidence="4" id="KW-1185">Reference proteome</keyword>
<dbReference type="EMBL" id="JACHEJ010000014">
    <property type="protein sequence ID" value="MBB6181873.1"/>
    <property type="molecule type" value="Genomic_DNA"/>
</dbReference>
<proteinExistence type="predicted"/>
<evidence type="ECO:0000256" key="1">
    <source>
        <dbReference type="SAM" id="MobiDB-lite"/>
    </source>
</evidence>
<dbReference type="AlphaFoldDB" id="A0A7W9Z0N6"/>
<protein>
    <submittedName>
        <fullName evidence="3">Uncharacterized protein</fullName>
    </submittedName>
</protein>
<gene>
    <name evidence="3" type="ORF">HNQ75_003861</name>
</gene>
<reference evidence="3 4" key="1">
    <citation type="submission" date="2020-08" db="EMBL/GenBank/DDBJ databases">
        <title>Genomic Encyclopedia of Type Strains, Phase IV (KMG-IV): sequencing the most valuable type-strain genomes for metagenomic binning, comparative biology and taxonomic classification.</title>
        <authorList>
            <person name="Goeker M."/>
        </authorList>
    </citation>
    <scope>NUCLEOTIDE SEQUENCE [LARGE SCALE GENOMIC DNA]</scope>
    <source>
        <strain evidence="3 4">DSM 102134</strain>
    </source>
</reference>
<keyword evidence="2" id="KW-0732">Signal</keyword>
<accession>A0A7W9Z0N6</accession>
<sequence>MRRLLSRGRAVAAAAMPTMSAMFAVHEDMQEGAGKDQQPGQPAEQVRAVFREEIKSRDCEEAVKGDVGRAETPPRVLVFMQLVSVCFHGASSDSLNTPMAPRCRSNVKASPQEGALLTPDDAATDVWNL</sequence>